<dbReference type="AlphaFoldDB" id="A0A7V3RDY4"/>
<comment type="caution">
    <text evidence="2">The sequence shown here is derived from an EMBL/GenBank/DDBJ whole genome shotgun (WGS) entry which is preliminary data.</text>
</comment>
<dbReference type="PROSITE" id="PS51354">
    <property type="entry name" value="GLUTAREDOXIN_2"/>
    <property type="match status" value="1"/>
</dbReference>
<dbReference type="InterPro" id="IPR011911">
    <property type="entry name" value="GlrX_YruB"/>
</dbReference>
<name>A0A7V3RDY4_9BACT</name>
<dbReference type="SUPFAM" id="SSF52833">
    <property type="entry name" value="Thioredoxin-like"/>
    <property type="match status" value="1"/>
</dbReference>
<evidence type="ECO:0000313" key="2">
    <source>
        <dbReference type="EMBL" id="HGE74802.1"/>
    </source>
</evidence>
<dbReference type="InterPro" id="IPR036249">
    <property type="entry name" value="Thioredoxin-like_sf"/>
</dbReference>
<dbReference type="EMBL" id="DTPE01000070">
    <property type="protein sequence ID" value="HGE74802.1"/>
    <property type="molecule type" value="Genomic_DNA"/>
</dbReference>
<protein>
    <submittedName>
        <fullName evidence="2">NrdH-redoxin</fullName>
    </submittedName>
</protein>
<dbReference type="InterPro" id="IPR002109">
    <property type="entry name" value="Glutaredoxin"/>
</dbReference>
<dbReference type="PANTHER" id="PTHR34386">
    <property type="entry name" value="GLUTAREDOXIN"/>
    <property type="match status" value="1"/>
</dbReference>
<dbReference type="PANTHER" id="PTHR34386:SF1">
    <property type="entry name" value="GLUTAREDOXIN-LIKE PROTEIN NRDH"/>
    <property type="match status" value="1"/>
</dbReference>
<dbReference type="GO" id="GO:0045454">
    <property type="term" value="P:cell redox homeostasis"/>
    <property type="evidence" value="ECO:0007669"/>
    <property type="project" value="TreeGrafter"/>
</dbReference>
<reference evidence="2" key="1">
    <citation type="journal article" date="2020" name="mSystems">
        <title>Genome- and Community-Level Interaction Insights into Carbon Utilization and Element Cycling Functions of Hydrothermarchaeota in Hydrothermal Sediment.</title>
        <authorList>
            <person name="Zhou Z."/>
            <person name="Liu Y."/>
            <person name="Xu W."/>
            <person name="Pan J."/>
            <person name="Luo Z.H."/>
            <person name="Li M."/>
        </authorList>
    </citation>
    <scope>NUCLEOTIDE SEQUENCE [LARGE SCALE GENOMIC DNA]</scope>
    <source>
        <strain evidence="2">SpSt-966</strain>
    </source>
</reference>
<dbReference type="NCBIfam" id="TIGR02196">
    <property type="entry name" value="GlrX_YruB"/>
    <property type="match status" value="1"/>
</dbReference>
<dbReference type="Pfam" id="PF00462">
    <property type="entry name" value="Glutaredoxin"/>
    <property type="match status" value="1"/>
</dbReference>
<gene>
    <name evidence="2" type="ORF">ENX73_01595</name>
</gene>
<accession>A0A7V3RDY4</accession>
<organism evidence="2">
    <name type="scientific">Mesoaciditoga lauensis</name>
    <dbReference type="NCBI Taxonomy" id="1495039"/>
    <lineage>
        <taxon>Bacteria</taxon>
        <taxon>Thermotogati</taxon>
        <taxon>Thermotogota</taxon>
        <taxon>Thermotogae</taxon>
        <taxon>Mesoaciditogales</taxon>
        <taxon>Mesoaciditogaceae</taxon>
        <taxon>Mesoaciditoga</taxon>
    </lineage>
</organism>
<sequence length="79" mass="8933">MAVKIKIYSTPACPHCKAAKNYFKSLGIPFEDVDVSKDQREAEKMVQKTHQYGVPVIEVGNQIVIGFDRNKIDRILGVR</sequence>
<dbReference type="CDD" id="cd02976">
    <property type="entry name" value="NrdH"/>
    <property type="match status" value="1"/>
</dbReference>
<dbReference type="Gene3D" id="3.40.30.10">
    <property type="entry name" value="Glutaredoxin"/>
    <property type="match status" value="1"/>
</dbReference>
<proteinExistence type="predicted"/>
<feature type="domain" description="Glutaredoxin" evidence="1">
    <location>
        <begin position="5"/>
        <end position="64"/>
    </location>
</feature>
<dbReference type="InterPro" id="IPR051548">
    <property type="entry name" value="Grx-like_ET"/>
</dbReference>
<evidence type="ECO:0000259" key="1">
    <source>
        <dbReference type="Pfam" id="PF00462"/>
    </source>
</evidence>
<dbReference type="GO" id="GO:0009055">
    <property type="term" value="F:electron transfer activity"/>
    <property type="evidence" value="ECO:0007669"/>
    <property type="project" value="TreeGrafter"/>
</dbReference>